<dbReference type="SUPFAM" id="SSF81383">
    <property type="entry name" value="F-box domain"/>
    <property type="match status" value="1"/>
</dbReference>
<dbReference type="InterPro" id="IPR001810">
    <property type="entry name" value="F-box_dom"/>
</dbReference>
<dbReference type="InterPro" id="IPR055290">
    <property type="entry name" value="At3g26010-like"/>
</dbReference>
<evidence type="ECO:0000259" key="1">
    <source>
        <dbReference type="SMART" id="SM00256"/>
    </source>
</evidence>
<gene>
    <name evidence="2" type="ORF">LITE_LOCUS31271</name>
</gene>
<dbReference type="PANTHER" id="PTHR35546:SF128">
    <property type="entry name" value="F-BOX ASSOCIATED DOMAIN-CONTAINING PROTEIN"/>
    <property type="match status" value="1"/>
</dbReference>
<dbReference type="SMART" id="SM00256">
    <property type="entry name" value="FBOX"/>
    <property type="match status" value="1"/>
</dbReference>
<feature type="domain" description="F-box" evidence="1">
    <location>
        <begin position="34"/>
        <end position="75"/>
    </location>
</feature>
<dbReference type="Pfam" id="PF12937">
    <property type="entry name" value="F-box-like"/>
    <property type="match status" value="1"/>
</dbReference>
<sequence length="457" mass="51662">MATESCSSASISAASNVRLRSQTIRSEASPITNLEDDLLLEILIRLPNPKHSCRCKSVCKRWTSMISSPYFNRHFVSHHQSRYQPMLLTNAQLVIESILPIAAVPTDEADLLRLFVVWDNYKDLLLCGFEDLGPGNLESDRSYIVCNPFTKQWVALPLAPVKTLDYVGPCPRLVGEPRISSSATVNLDLGDGREFAYASEHRFRVACMYTEVGAVTMRLRLDLFCSESGEWTKDAMVLDFPDGPFDWELVSCNGELYCSYPVFDGARGRVRCLLAALHPFHLDDHPPTHYMDASEILNSLTDCSLTISQGALHLVATGRDVPPGHLTVWRLEEDGKSWKKQHEGLVNTASRRGNYKLEYLFPADLHPEKPEIVFLRYLDLDDERFASTYACNLTSSGEEIEFFAEKGHSWRVVQPKVSGWPTPIPRYEQLRGLYNGSRSCWVQSSRSKKKKKKIPPL</sequence>
<proteinExistence type="predicted"/>
<evidence type="ECO:0000313" key="3">
    <source>
        <dbReference type="Proteomes" id="UP001154282"/>
    </source>
</evidence>
<dbReference type="Gene3D" id="1.20.1280.50">
    <property type="match status" value="1"/>
</dbReference>
<comment type="caution">
    <text evidence="2">The sequence shown here is derived from an EMBL/GenBank/DDBJ whole genome shotgun (WGS) entry which is preliminary data.</text>
</comment>
<name>A0AAV0N240_9ROSI</name>
<dbReference type="PANTHER" id="PTHR35546">
    <property type="entry name" value="F-BOX PROTEIN INTERACTION DOMAIN PROTEIN-RELATED"/>
    <property type="match status" value="1"/>
</dbReference>
<dbReference type="EMBL" id="CAMGYJ010000007">
    <property type="protein sequence ID" value="CAI0452570.1"/>
    <property type="molecule type" value="Genomic_DNA"/>
</dbReference>
<dbReference type="Proteomes" id="UP001154282">
    <property type="component" value="Unassembled WGS sequence"/>
</dbReference>
<reference evidence="2" key="1">
    <citation type="submission" date="2022-08" db="EMBL/GenBank/DDBJ databases">
        <authorList>
            <person name="Gutierrez-Valencia J."/>
        </authorList>
    </citation>
    <scope>NUCLEOTIDE SEQUENCE</scope>
</reference>
<dbReference type="InterPro" id="IPR056592">
    <property type="entry name" value="Beta-prop_At3g26010-like"/>
</dbReference>
<evidence type="ECO:0000313" key="2">
    <source>
        <dbReference type="EMBL" id="CAI0452570.1"/>
    </source>
</evidence>
<dbReference type="Pfam" id="PF24750">
    <property type="entry name" value="b-prop_At3g26010-like"/>
    <property type="match status" value="1"/>
</dbReference>
<organism evidence="2 3">
    <name type="scientific">Linum tenue</name>
    <dbReference type="NCBI Taxonomy" id="586396"/>
    <lineage>
        <taxon>Eukaryota</taxon>
        <taxon>Viridiplantae</taxon>
        <taxon>Streptophyta</taxon>
        <taxon>Embryophyta</taxon>
        <taxon>Tracheophyta</taxon>
        <taxon>Spermatophyta</taxon>
        <taxon>Magnoliopsida</taxon>
        <taxon>eudicotyledons</taxon>
        <taxon>Gunneridae</taxon>
        <taxon>Pentapetalae</taxon>
        <taxon>rosids</taxon>
        <taxon>fabids</taxon>
        <taxon>Malpighiales</taxon>
        <taxon>Linaceae</taxon>
        <taxon>Linum</taxon>
    </lineage>
</organism>
<keyword evidence="3" id="KW-1185">Reference proteome</keyword>
<dbReference type="AlphaFoldDB" id="A0AAV0N240"/>
<dbReference type="InterPro" id="IPR036047">
    <property type="entry name" value="F-box-like_dom_sf"/>
</dbReference>
<accession>A0AAV0N240</accession>
<protein>
    <recommendedName>
        <fullName evidence="1">F-box domain-containing protein</fullName>
    </recommendedName>
</protein>